<dbReference type="PROSITE" id="PS51379">
    <property type="entry name" value="4FE4S_FER_2"/>
    <property type="match status" value="2"/>
</dbReference>
<dbReference type="InterPro" id="IPR050157">
    <property type="entry name" value="PSI_iron-sulfur_center"/>
</dbReference>
<proteinExistence type="predicted"/>
<dbReference type="PANTHER" id="PTHR24960">
    <property type="entry name" value="PHOTOSYSTEM I IRON-SULFUR CENTER-RELATED"/>
    <property type="match status" value="1"/>
</dbReference>
<comment type="caution">
    <text evidence="8">The sequence shown here is derived from an EMBL/GenBank/DDBJ whole genome shotgun (WGS) entry which is preliminary data.</text>
</comment>
<dbReference type="Pfam" id="PF04015">
    <property type="entry name" value="DUF362"/>
    <property type="match status" value="1"/>
</dbReference>
<dbReference type="Gene3D" id="3.30.70.20">
    <property type="match status" value="1"/>
</dbReference>
<dbReference type="SUPFAM" id="SSF54862">
    <property type="entry name" value="4Fe-4S ferredoxins"/>
    <property type="match status" value="1"/>
</dbReference>
<comment type="function">
    <text evidence="1">Ferredoxins are iron-sulfur proteins that transfer electrons in a wide variety of metabolic reactions.</text>
</comment>
<dbReference type="InterPro" id="IPR007160">
    <property type="entry name" value="DUF362"/>
</dbReference>
<evidence type="ECO:0000259" key="7">
    <source>
        <dbReference type="PROSITE" id="PS51379"/>
    </source>
</evidence>
<dbReference type="Pfam" id="PF13237">
    <property type="entry name" value="Fer4_10"/>
    <property type="match status" value="1"/>
</dbReference>
<gene>
    <name evidence="8" type="ORF">IAD12_01920</name>
</gene>
<keyword evidence="5" id="KW-0408">Iron</keyword>
<evidence type="ECO:0000313" key="9">
    <source>
        <dbReference type="Proteomes" id="UP000824159"/>
    </source>
</evidence>
<sequence length="405" mass="44256">MREDVNRTEDADEKSGAKVALVRCGSYDEEEVYEAVKKAFELLGGIEKMVKLDKDARLVLKPNLLARTAPEKACTTHPSVFKAVGRLLLEAGFINMRYGDSPGNPMVKVEKVAESCGIKQAADQLKIPIGDFEHGQTVDFDEGRVADSFTLCREIIESDGVINICKMKTHQLERITGAVKNTFGCVYGVNKGASHAKFATAEVFAKMVADLNRLVVPQIHIMDGIVAMEGNGPQSGDPKEMNVILVSKDPVALDAVFCCLVDLAPELVPTNVSGSEQGVGTYEDIQILTEEGPATRSEAFEKYGDGSFDVQRGKEYRGALRPIRFLAPFLEKKPVVRKEKCIGCGICVQVCPVEGKAVALGADKKAAYDYSKCIKCYCCQEMCPESAIDVRKSLLARIADRSWKI</sequence>
<keyword evidence="4" id="KW-0479">Metal-binding</keyword>
<reference evidence="8" key="1">
    <citation type="submission" date="2020-10" db="EMBL/GenBank/DDBJ databases">
        <authorList>
            <person name="Gilroy R."/>
        </authorList>
    </citation>
    <scope>NUCLEOTIDE SEQUENCE</scope>
    <source>
        <strain evidence="8">CHK176-22527</strain>
    </source>
</reference>
<dbReference type="InterPro" id="IPR017900">
    <property type="entry name" value="4Fe4S_Fe_S_CS"/>
</dbReference>
<reference evidence="8" key="2">
    <citation type="journal article" date="2021" name="PeerJ">
        <title>Extensive microbial diversity within the chicken gut microbiome revealed by metagenomics and culture.</title>
        <authorList>
            <person name="Gilroy R."/>
            <person name="Ravi A."/>
            <person name="Getino M."/>
            <person name="Pursley I."/>
            <person name="Horton D.L."/>
            <person name="Alikhan N.F."/>
            <person name="Baker D."/>
            <person name="Gharbi K."/>
            <person name="Hall N."/>
            <person name="Watson M."/>
            <person name="Adriaenssens E.M."/>
            <person name="Foster-Nyarko E."/>
            <person name="Jarju S."/>
            <person name="Secka A."/>
            <person name="Antonio M."/>
            <person name="Oren A."/>
            <person name="Chaudhuri R.R."/>
            <person name="La Ragione R."/>
            <person name="Hildebrand F."/>
            <person name="Pallen M.J."/>
        </authorList>
    </citation>
    <scope>NUCLEOTIDE SEQUENCE</scope>
    <source>
        <strain evidence="8">CHK176-22527</strain>
    </source>
</reference>
<evidence type="ECO:0000256" key="2">
    <source>
        <dbReference type="ARBA" id="ARBA00013529"/>
    </source>
</evidence>
<evidence type="ECO:0000256" key="3">
    <source>
        <dbReference type="ARBA" id="ARBA00022485"/>
    </source>
</evidence>
<keyword evidence="6" id="KW-0411">Iron-sulfur</keyword>
<dbReference type="PANTHER" id="PTHR24960:SF76">
    <property type="entry name" value="4FE-4S FERREDOXIN-TYPE DOMAIN-CONTAINING PROTEIN"/>
    <property type="match status" value="1"/>
</dbReference>
<dbReference type="PROSITE" id="PS00198">
    <property type="entry name" value="4FE4S_FER_1"/>
    <property type="match status" value="1"/>
</dbReference>
<dbReference type="AlphaFoldDB" id="A0A9D1HBQ1"/>
<organism evidence="8 9">
    <name type="scientific">Candidatus Allocopromorpha excrementavium</name>
    <dbReference type="NCBI Taxonomy" id="2840741"/>
    <lineage>
        <taxon>Bacteria</taxon>
        <taxon>Bacillati</taxon>
        <taxon>Bacillota</taxon>
        <taxon>Clostridia</taxon>
        <taxon>Eubacteriales</taxon>
        <taxon>Eubacteriaceae</taxon>
        <taxon>Eubacteriaceae incertae sedis</taxon>
        <taxon>Candidatus Allocopromorpha</taxon>
    </lineage>
</organism>
<evidence type="ECO:0000256" key="6">
    <source>
        <dbReference type="ARBA" id="ARBA00023014"/>
    </source>
</evidence>
<feature type="domain" description="4Fe-4S ferredoxin-type" evidence="7">
    <location>
        <begin position="332"/>
        <end position="363"/>
    </location>
</feature>
<evidence type="ECO:0000256" key="1">
    <source>
        <dbReference type="ARBA" id="ARBA00003532"/>
    </source>
</evidence>
<protein>
    <recommendedName>
        <fullName evidence="2">Ferredoxin</fullName>
    </recommendedName>
</protein>
<keyword evidence="3" id="KW-0004">4Fe-4S</keyword>
<dbReference type="Proteomes" id="UP000824159">
    <property type="component" value="Unassembled WGS sequence"/>
</dbReference>
<evidence type="ECO:0000256" key="4">
    <source>
        <dbReference type="ARBA" id="ARBA00022723"/>
    </source>
</evidence>
<evidence type="ECO:0000256" key="5">
    <source>
        <dbReference type="ARBA" id="ARBA00023004"/>
    </source>
</evidence>
<name>A0A9D1HBQ1_9FIRM</name>
<accession>A0A9D1HBQ1</accession>
<dbReference type="GO" id="GO:0046872">
    <property type="term" value="F:metal ion binding"/>
    <property type="evidence" value="ECO:0007669"/>
    <property type="project" value="UniProtKB-KW"/>
</dbReference>
<dbReference type="InterPro" id="IPR017896">
    <property type="entry name" value="4Fe4S_Fe-S-bd"/>
</dbReference>
<dbReference type="GO" id="GO:0051539">
    <property type="term" value="F:4 iron, 4 sulfur cluster binding"/>
    <property type="evidence" value="ECO:0007669"/>
    <property type="project" value="UniProtKB-KW"/>
</dbReference>
<dbReference type="EMBL" id="DVLX01000024">
    <property type="protein sequence ID" value="HIT98993.1"/>
    <property type="molecule type" value="Genomic_DNA"/>
</dbReference>
<feature type="domain" description="4Fe-4S ferredoxin-type" evidence="7">
    <location>
        <begin position="364"/>
        <end position="393"/>
    </location>
</feature>
<evidence type="ECO:0000313" key="8">
    <source>
        <dbReference type="EMBL" id="HIT98993.1"/>
    </source>
</evidence>